<dbReference type="AlphaFoldDB" id="A0AAV7QXI6"/>
<dbReference type="Proteomes" id="UP001066276">
    <property type="component" value="Chromosome 6"/>
</dbReference>
<evidence type="ECO:0000313" key="3">
    <source>
        <dbReference type="Proteomes" id="UP001066276"/>
    </source>
</evidence>
<comment type="caution">
    <text evidence="2">The sequence shown here is derived from an EMBL/GenBank/DDBJ whole genome shotgun (WGS) entry which is preliminary data.</text>
</comment>
<evidence type="ECO:0000313" key="2">
    <source>
        <dbReference type="EMBL" id="KAJ1144690.1"/>
    </source>
</evidence>
<reference evidence="2" key="1">
    <citation type="journal article" date="2022" name="bioRxiv">
        <title>Sequencing and chromosome-scale assembly of the giantPleurodeles waltlgenome.</title>
        <authorList>
            <person name="Brown T."/>
            <person name="Elewa A."/>
            <person name="Iarovenko S."/>
            <person name="Subramanian E."/>
            <person name="Araus A.J."/>
            <person name="Petzold A."/>
            <person name="Susuki M."/>
            <person name="Suzuki K.-i.T."/>
            <person name="Hayashi T."/>
            <person name="Toyoda A."/>
            <person name="Oliveira C."/>
            <person name="Osipova E."/>
            <person name="Leigh N.D."/>
            <person name="Simon A."/>
            <person name="Yun M.H."/>
        </authorList>
    </citation>
    <scope>NUCLEOTIDE SEQUENCE</scope>
    <source>
        <strain evidence="2">20211129_DDA</strain>
        <tissue evidence="2">Liver</tissue>
    </source>
</reference>
<proteinExistence type="predicted"/>
<organism evidence="2 3">
    <name type="scientific">Pleurodeles waltl</name>
    <name type="common">Iberian ribbed newt</name>
    <dbReference type="NCBI Taxonomy" id="8319"/>
    <lineage>
        <taxon>Eukaryota</taxon>
        <taxon>Metazoa</taxon>
        <taxon>Chordata</taxon>
        <taxon>Craniata</taxon>
        <taxon>Vertebrata</taxon>
        <taxon>Euteleostomi</taxon>
        <taxon>Amphibia</taxon>
        <taxon>Batrachia</taxon>
        <taxon>Caudata</taxon>
        <taxon>Salamandroidea</taxon>
        <taxon>Salamandridae</taxon>
        <taxon>Pleurodelinae</taxon>
        <taxon>Pleurodeles</taxon>
    </lineage>
</organism>
<accession>A0AAV7QXI6</accession>
<protein>
    <submittedName>
        <fullName evidence="2">Uncharacterized protein</fullName>
    </submittedName>
</protein>
<keyword evidence="3" id="KW-1185">Reference proteome</keyword>
<dbReference type="EMBL" id="JANPWB010000010">
    <property type="protein sequence ID" value="KAJ1144690.1"/>
    <property type="molecule type" value="Genomic_DNA"/>
</dbReference>
<name>A0AAV7QXI6_PLEWA</name>
<sequence length="74" mass="8394">MEAYSRVHEGIDHCYCWLKREAREAFPVLGSEFRSARWSAEAERSRSQLARIGEPPSPRITAHGPQDQPGAPYP</sequence>
<gene>
    <name evidence="2" type="ORF">NDU88_010987</name>
</gene>
<evidence type="ECO:0000256" key="1">
    <source>
        <dbReference type="SAM" id="MobiDB-lite"/>
    </source>
</evidence>
<feature type="region of interest" description="Disordered" evidence="1">
    <location>
        <begin position="44"/>
        <end position="74"/>
    </location>
</feature>